<protein>
    <submittedName>
        <fullName evidence="1">Uncharacterized protein</fullName>
    </submittedName>
</protein>
<comment type="caution">
    <text evidence="1">The sequence shown here is derived from an EMBL/GenBank/DDBJ whole genome shotgun (WGS) entry which is preliminary data.</text>
</comment>
<sequence>MNAAVVESFERPPQYRTFEEPVAQSGEVLVSVRAATLSSLVRVQA</sequence>
<proteinExistence type="predicted"/>
<dbReference type="Gene3D" id="3.90.180.10">
    <property type="entry name" value="Medium-chain alcohol dehydrogenases, catalytic domain"/>
    <property type="match status" value="1"/>
</dbReference>
<reference evidence="1 2" key="1">
    <citation type="submission" date="2023-09" db="EMBL/GenBank/DDBJ databases">
        <authorList>
            <person name="Rey-Velasco X."/>
        </authorList>
    </citation>
    <scope>NUCLEOTIDE SEQUENCE [LARGE SCALE GENOMIC DNA]</scope>
    <source>
        <strain evidence="1 2">F394</strain>
    </source>
</reference>
<evidence type="ECO:0000313" key="2">
    <source>
        <dbReference type="Proteomes" id="UP001267426"/>
    </source>
</evidence>
<dbReference type="RefSeq" id="WP_311662895.1">
    <property type="nucleotide sequence ID" value="NZ_JAVRHT010000014.1"/>
</dbReference>
<accession>A0ABU3BQJ0</accession>
<dbReference type="EMBL" id="JAVRHT010000014">
    <property type="protein sequence ID" value="MDT0631552.1"/>
    <property type="molecule type" value="Genomic_DNA"/>
</dbReference>
<gene>
    <name evidence="1" type="ORF">RM540_07285</name>
</gene>
<name>A0ABU3BQJ0_9BACT</name>
<dbReference type="InterPro" id="IPR011032">
    <property type="entry name" value="GroES-like_sf"/>
</dbReference>
<dbReference type="SUPFAM" id="SSF50129">
    <property type="entry name" value="GroES-like"/>
    <property type="match status" value="1"/>
</dbReference>
<keyword evidence="2" id="KW-1185">Reference proteome</keyword>
<dbReference type="Proteomes" id="UP001267426">
    <property type="component" value="Unassembled WGS sequence"/>
</dbReference>
<evidence type="ECO:0000313" key="1">
    <source>
        <dbReference type="EMBL" id="MDT0631552.1"/>
    </source>
</evidence>
<organism evidence="1 2">
    <name type="scientific">Rubrivirga litoralis</name>
    <dbReference type="NCBI Taxonomy" id="3075598"/>
    <lineage>
        <taxon>Bacteria</taxon>
        <taxon>Pseudomonadati</taxon>
        <taxon>Rhodothermota</taxon>
        <taxon>Rhodothermia</taxon>
        <taxon>Rhodothermales</taxon>
        <taxon>Rubricoccaceae</taxon>
        <taxon>Rubrivirga</taxon>
    </lineage>
</organism>